<keyword evidence="3" id="KW-1185">Reference proteome</keyword>
<evidence type="ECO:0000313" key="3">
    <source>
        <dbReference type="Proteomes" id="UP000326268"/>
    </source>
</evidence>
<keyword evidence="1" id="KW-0812">Transmembrane</keyword>
<evidence type="ECO:0000313" key="2">
    <source>
        <dbReference type="EMBL" id="KAE8357563.1"/>
    </source>
</evidence>
<dbReference type="EMBL" id="ML737997">
    <property type="protein sequence ID" value="KAE8357563.1"/>
    <property type="molecule type" value="Genomic_DNA"/>
</dbReference>
<organism evidence="2 3">
    <name type="scientific">Aspergillus caelatus</name>
    <dbReference type="NCBI Taxonomy" id="61420"/>
    <lineage>
        <taxon>Eukaryota</taxon>
        <taxon>Fungi</taxon>
        <taxon>Dikarya</taxon>
        <taxon>Ascomycota</taxon>
        <taxon>Pezizomycotina</taxon>
        <taxon>Eurotiomycetes</taxon>
        <taxon>Eurotiomycetidae</taxon>
        <taxon>Eurotiales</taxon>
        <taxon>Aspergillaceae</taxon>
        <taxon>Aspergillus</taxon>
        <taxon>Aspergillus subgen. Circumdati</taxon>
    </lineage>
</organism>
<sequence length="93" mass="10313">MAATDEILECQRDVDPELRRLDLVLEKRNEPVVNGRRVLANFFSFIVVGANALAPYLCDYYEVDYATVSVAILAPRAVCVAAALVSNWTPRAL</sequence>
<accession>A0A5N6ZK18</accession>
<protein>
    <recommendedName>
        <fullName evidence="4">Major facilitator superfamily (MFS) profile domain-containing protein</fullName>
    </recommendedName>
</protein>
<keyword evidence="1" id="KW-1133">Transmembrane helix</keyword>
<dbReference type="RefSeq" id="XP_031920644.1">
    <property type="nucleotide sequence ID" value="XM_032073686.1"/>
</dbReference>
<gene>
    <name evidence="2" type="ORF">BDV27DRAFT_164404</name>
</gene>
<name>A0A5N6ZK18_9EURO</name>
<evidence type="ECO:0000256" key="1">
    <source>
        <dbReference type="SAM" id="Phobius"/>
    </source>
</evidence>
<feature type="transmembrane region" description="Helical" evidence="1">
    <location>
        <begin position="63"/>
        <end position="85"/>
    </location>
</feature>
<dbReference type="OrthoDB" id="413079at2759"/>
<proteinExistence type="predicted"/>
<evidence type="ECO:0008006" key="4">
    <source>
        <dbReference type="Google" id="ProtNLM"/>
    </source>
</evidence>
<dbReference type="Proteomes" id="UP000326268">
    <property type="component" value="Unassembled WGS sequence"/>
</dbReference>
<feature type="transmembrane region" description="Helical" evidence="1">
    <location>
        <begin position="38"/>
        <end position="57"/>
    </location>
</feature>
<keyword evidence="1" id="KW-0472">Membrane</keyword>
<dbReference type="GeneID" id="43658132"/>
<dbReference type="AlphaFoldDB" id="A0A5N6ZK18"/>
<reference evidence="2 3" key="1">
    <citation type="submission" date="2019-04" db="EMBL/GenBank/DDBJ databases">
        <title>Friends and foes A comparative genomics studyof 23 Aspergillus species from section Flavi.</title>
        <authorList>
            <consortium name="DOE Joint Genome Institute"/>
            <person name="Kjaerbolling I."/>
            <person name="Vesth T."/>
            <person name="Frisvad J.C."/>
            <person name="Nybo J.L."/>
            <person name="Theobald S."/>
            <person name="Kildgaard S."/>
            <person name="Isbrandt T."/>
            <person name="Kuo A."/>
            <person name="Sato A."/>
            <person name="Lyhne E.K."/>
            <person name="Kogle M.E."/>
            <person name="Wiebenga A."/>
            <person name="Kun R.S."/>
            <person name="Lubbers R.J."/>
            <person name="Makela M.R."/>
            <person name="Barry K."/>
            <person name="Chovatia M."/>
            <person name="Clum A."/>
            <person name="Daum C."/>
            <person name="Haridas S."/>
            <person name="He G."/>
            <person name="LaButti K."/>
            <person name="Lipzen A."/>
            <person name="Mondo S."/>
            <person name="Riley R."/>
            <person name="Salamov A."/>
            <person name="Simmons B.A."/>
            <person name="Magnuson J.K."/>
            <person name="Henrissat B."/>
            <person name="Mortensen U.H."/>
            <person name="Larsen T.O."/>
            <person name="Devries R.P."/>
            <person name="Grigoriev I.V."/>
            <person name="Machida M."/>
            <person name="Baker S.E."/>
            <person name="Andersen M.R."/>
        </authorList>
    </citation>
    <scope>NUCLEOTIDE SEQUENCE [LARGE SCALE GENOMIC DNA]</scope>
    <source>
        <strain evidence="2 3">CBS 763.97</strain>
    </source>
</reference>